<comment type="caution">
    <text evidence="1">The sequence shown here is derived from an EMBL/GenBank/DDBJ whole genome shotgun (WGS) entry which is preliminary data.</text>
</comment>
<organism evidence="1 2">
    <name type="scientific">Mythimna loreyi</name>
    <dbReference type="NCBI Taxonomy" id="667449"/>
    <lineage>
        <taxon>Eukaryota</taxon>
        <taxon>Metazoa</taxon>
        <taxon>Ecdysozoa</taxon>
        <taxon>Arthropoda</taxon>
        <taxon>Hexapoda</taxon>
        <taxon>Insecta</taxon>
        <taxon>Pterygota</taxon>
        <taxon>Neoptera</taxon>
        <taxon>Endopterygota</taxon>
        <taxon>Lepidoptera</taxon>
        <taxon>Glossata</taxon>
        <taxon>Ditrysia</taxon>
        <taxon>Noctuoidea</taxon>
        <taxon>Noctuidae</taxon>
        <taxon>Noctuinae</taxon>
        <taxon>Hadenini</taxon>
        <taxon>Mythimna</taxon>
    </lineage>
</organism>
<keyword evidence="2" id="KW-1185">Reference proteome</keyword>
<sequence length="217" mass="24470">MPGLSTIKFTTTSIERRPLKSIENVSNIFPSTSKASQLLAPEENVISVPAPTIEREKEKESLFPENIISSEVCRKDTIQIPQKCINKNVFAQLKARTNKMKPEDRLCALLFDEMSLKPSLNFNTKKDTITGFVTDGEETRPYFADHAQVFMVFSQTVASNMGYLADKGILQVECKDTADLLLFFDELFDSVNGSYANRKRFAKLLQSVKPNSAHHKK</sequence>
<dbReference type="EMBL" id="CM056795">
    <property type="protein sequence ID" value="KAJ8720804.1"/>
    <property type="molecule type" value="Genomic_DNA"/>
</dbReference>
<evidence type="ECO:0000313" key="2">
    <source>
        <dbReference type="Proteomes" id="UP001231649"/>
    </source>
</evidence>
<dbReference type="Proteomes" id="UP001231649">
    <property type="component" value="Chromosome 19"/>
</dbReference>
<proteinExistence type="predicted"/>
<gene>
    <name evidence="1" type="ORF">PYW08_006269</name>
</gene>
<name>A0ACC2QM80_9NEOP</name>
<evidence type="ECO:0000313" key="1">
    <source>
        <dbReference type="EMBL" id="KAJ8720804.1"/>
    </source>
</evidence>
<protein>
    <submittedName>
        <fullName evidence="1">Uncharacterized protein</fullName>
    </submittedName>
</protein>
<reference evidence="1" key="1">
    <citation type="submission" date="2023-03" db="EMBL/GenBank/DDBJ databases">
        <title>Chromosome-level genomes of two armyworms, Mythimna separata and Mythimna loreyi, provide insights into the biosynthesis and reception of sex pheromones.</title>
        <authorList>
            <person name="Zhao H."/>
        </authorList>
    </citation>
    <scope>NUCLEOTIDE SEQUENCE</scope>
    <source>
        <strain evidence="1">BeijingLab</strain>
    </source>
</reference>
<accession>A0ACC2QM80</accession>